<proteinExistence type="predicted"/>
<dbReference type="EMBL" id="CAKKNE010000005">
    <property type="protein sequence ID" value="CAH0377403.1"/>
    <property type="molecule type" value="Genomic_DNA"/>
</dbReference>
<dbReference type="Proteomes" id="UP000789595">
    <property type="component" value="Unassembled WGS sequence"/>
</dbReference>
<dbReference type="AlphaFoldDB" id="A0A8J2SUR1"/>
<evidence type="ECO:0000313" key="1">
    <source>
        <dbReference type="EMBL" id="CAH0377403.1"/>
    </source>
</evidence>
<evidence type="ECO:0000313" key="2">
    <source>
        <dbReference type="Proteomes" id="UP000789595"/>
    </source>
</evidence>
<comment type="caution">
    <text evidence="1">The sequence shown here is derived from an EMBL/GenBank/DDBJ whole genome shotgun (WGS) entry which is preliminary data.</text>
</comment>
<gene>
    <name evidence="1" type="ORF">PECAL_5P19540</name>
</gene>
<reference evidence="1" key="1">
    <citation type="submission" date="2021-11" db="EMBL/GenBank/DDBJ databases">
        <authorList>
            <consortium name="Genoscope - CEA"/>
            <person name="William W."/>
        </authorList>
    </citation>
    <scope>NUCLEOTIDE SEQUENCE</scope>
</reference>
<keyword evidence="2" id="KW-1185">Reference proteome</keyword>
<accession>A0A8J2SUR1</accession>
<dbReference type="OrthoDB" id="10403693at2759"/>
<protein>
    <submittedName>
        <fullName evidence="1">Uncharacterized protein</fullName>
    </submittedName>
</protein>
<sequence>MTNQMVREAFTKAFDHKWMVAEPGGLFEGPSGKHSSRVGELKIGDIIKADAETFDPDNKIIWRLHADTPVGEKGNWMYAPVRGPKTAVPLNEALLKRVEDGVKFYKVNGKKGTIVRKEADMSSDKVQIIESGTVVSVVETTELDNGKVRYEIDEPVQGWVTSTQVDRWYKELPRSAFAK</sequence>
<organism evidence="1 2">
    <name type="scientific">Pelagomonas calceolata</name>
    <dbReference type="NCBI Taxonomy" id="35677"/>
    <lineage>
        <taxon>Eukaryota</taxon>
        <taxon>Sar</taxon>
        <taxon>Stramenopiles</taxon>
        <taxon>Ochrophyta</taxon>
        <taxon>Pelagophyceae</taxon>
        <taxon>Pelagomonadales</taxon>
        <taxon>Pelagomonadaceae</taxon>
        <taxon>Pelagomonas</taxon>
    </lineage>
</organism>
<name>A0A8J2SUR1_9STRA</name>